<dbReference type="EMBL" id="QKRA01000015">
    <property type="protein sequence ID" value="RDL42710.1"/>
    <property type="molecule type" value="Genomic_DNA"/>
</dbReference>
<accession>A0A370U4K2</accession>
<dbReference type="InterPro" id="IPR001387">
    <property type="entry name" value="Cro/C1-type_HTH"/>
</dbReference>
<dbReference type="OrthoDB" id="6006530at2"/>
<evidence type="ECO:0000256" key="1">
    <source>
        <dbReference type="ARBA" id="ARBA00023125"/>
    </source>
</evidence>
<dbReference type="PANTHER" id="PTHR46797:SF1">
    <property type="entry name" value="METHYLPHOSPHONATE SYNTHASE"/>
    <property type="match status" value="1"/>
</dbReference>
<dbReference type="AlphaFoldDB" id="A0A370U4K2"/>
<proteinExistence type="predicted"/>
<evidence type="ECO:0000313" key="4">
    <source>
        <dbReference type="Proteomes" id="UP000254326"/>
    </source>
</evidence>
<dbReference type="RefSeq" id="WP_115469512.1">
    <property type="nucleotide sequence ID" value="NZ_QKRA01000015.1"/>
</dbReference>
<dbReference type="InterPro" id="IPR010982">
    <property type="entry name" value="Lambda_DNA-bd_dom_sf"/>
</dbReference>
<dbReference type="GO" id="GO:0005829">
    <property type="term" value="C:cytosol"/>
    <property type="evidence" value="ECO:0007669"/>
    <property type="project" value="TreeGrafter"/>
</dbReference>
<sequence>MQPNPIPIRLKEARKRKGLSQRELGIRTGMDENVASARMNQYEKGKHAPDIEILRSIAKELDVPLSYFFCDDETSAEIVKQLNRLSNDDRESILKIILEKVKD</sequence>
<dbReference type="InterPro" id="IPR050807">
    <property type="entry name" value="TransReg_Diox_bact_type"/>
</dbReference>
<keyword evidence="1" id="KW-0238">DNA-binding</keyword>
<evidence type="ECO:0000313" key="3">
    <source>
        <dbReference type="EMBL" id="RDL42710.1"/>
    </source>
</evidence>
<dbReference type="Proteomes" id="UP000254326">
    <property type="component" value="Unassembled WGS sequence"/>
</dbReference>
<evidence type="ECO:0000259" key="2">
    <source>
        <dbReference type="PROSITE" id="PS50943"/>
    </source>
</evidence>
<reference evidence="3 4" key="1">
    <citation type="submission" date="2018-06" db="EMBL/GenBank/DDBJ databases">
        <title>Marinomonas sp. YLB-05 draft genome sequence.</title>
        <authorList>
            <person name="Yu L."/>
            <person name="Tang X."/>
        </authorList>
    </citation>
    <scope>NUCLEOTIDE SEQUENCE [LARGE SCALE GENOMIC DNA]</scope>
    <source>
        <strain evidence="3 4">YLB-05</strain>
    </source>
</reference>
<keyword evidence="4" id="KW-1185">Reference proteome</keyword>
<dbReference type="Gene3D" id="1.10.260.40">
    <property type="entry name" value="lambda repressor-like DNA-binding domains"/>
    <property type="match status" value="1"/>
</dbReference>
<name>A0A370U4K2_9GAMM</name>
<dbReference type="SUPFAM" id="SSF47413">
    <property type="entry name" value="lambda repressor-like DNA-binding domains"/>
    <property type="match status" value="1"/>
</dbReference>
<dbReference type="Pfam" id="PF01381">
    <property type="entry name" value="HTH_3"/>
    <property type="match status" value="1"/>
</dbReference>
<dbReference type="SMART" id="SM00530">
    <property type="entry name" value="HTH_XRE"/>
    <property type="match status" value="1"/>
</dbReference>
<comment type="caution">
    <text evidence="3">The sequence shown here is derived from an EMBL/GenBank/DDBJ whole genome shotgun (WGS) entry which is preliminary data.</text>
</comment>
<gene>
    <name evidence="3" type="ORF">DN730_17930</name>
</gene>
<dbReference type="CDD" id="cd00093">
    <property type="entry name" value="HTH_XRE"/>
    <property type="match status" value="1"/>
</dbReference>
<protein>
    <submittedName>
        <fullName evidence="3">XRE family transcriptional regulator</fullName>
    </submittedName>
</protein>
<dbReference type="GO" id="GO:0003677">
    <property type="term" value="F:DNA binding"/>
    <property type="evidence" value="ECO:0007669"/>
    <property type="project" value="UniProtKB-KW"/>
</dbReference>
<dbReference type="PROSITE" id="PS50943">
    <property type="entry name" value="HTH_CROC1"/>
    <property type="match status" value="1"/>
</dbReference>
<dbReference type="PANTHER" id="PTHR46797">
    <property type="entry name" value="HTH-TYPE TRANSCRIPTIONAL REGULATOR"/>
    <property type="match status" value="1"/>
</dbReference>
<organism evidence="3 4">
    <name type="scientific">Marinomonas piezotolerans</name>
    <dbReference type="NCBI Taxonomy" id="2213058"/>
    <lineage>
        <taxon>Bacteria</taxon>
        <taxon>Pseudomonadati</taxon>
        <taxon>Pseudomonadota</taxon>
        <taxon>Gammaproteobacteria</taxon>
        <taxon>Oceanospirillales</taxon>
        <taxon>Oceanospirillaceae</taxon>
        <taxon>Marinomonas</taxon>
    </lineage>
</organism>
<feature type="domain" description="HTH cro/C1-type" evidence="2">
    <location>
        <begin position="10"/>
        <end position="68"/>
    </location>
</feature>
<dbReference type="GO" id="GO:0003700">
    <property type="term" value="F:DNA-binding transcription factor activity"/>
    <property type="evidence" value="ECO:0007669"/>
    <property type="project" value="TreeGrafter"/>
</dbReference>